<gene>
    <name evidence="9" type="ORF">AMPC_15150</name>
</gene>
<dbReference type="PROSITE" id="PS51257">
    <property type="entry name" value="PROKAR_LIPOPROTEIN"/>
    <property type="match status" value="1"/>
</dbReference>
<name>A0ABM7X992_9BACT</name>
<keyword evidence="3 6" id="KW-0378">Hydrolase</keyword>
<keyword evidence="5 6" id="KW-0482">Metalloprotease</keyword>
<keyword evidence="4 6" id="KW-0862">Zinc</keyword>
<dbReference type="InterPro" id="IPR051156">
    <property type="entry name" value="Mito/Outer_Membr_Metalloprot"/>
</dbReference>
<evidence type="ECO:0000256" key="2">
    <source>
        <dbReference type="ARBA" id="ARBA00022723"/>
    </source>
</evidence>
<evidence type="ECO:0000313" key="10">
    <source>
        <dbReference type="Proteomes" id="UP001162734"/>
    </source>
</evidence>
<dbReference type="RefSeq" id="WP_248345582.1">
    <property type="nucleotide sequence ID" value="NZ_AP025592.1"/>
</dbReference>
<evidence type="ECO:0000259" key="8">
    <source>
        <dbReference type="Pfam" id="PF01435"/>
    </source>
</evidence>
<comment type="cofactor">
    <cofactor evidence="6">
        <name>Zn(2+)</name>
        <dbReference type="ChEBI" id="CHEBI:29105"/>
    </cofactor>
    <text evidence="6">Binds 1 zinc ion per subunit.</text>
</comment>
<dbReference type="PANTHER" id="PTHR22726">
    <property type="entry name" value="METALLOENDOPEPTIDASE OMA1"/>
    <property type="match status" value="1"/>
</dbReference>
<dbReference type="Pfam" id="PF01435">
    <property type="entry name" value="Peptidase_M48"/>
    <property type="match status" value="1"/>
</dbReference>
<feature type="compositionally biased region" description="Basic and acidic residues" evidence="7">
    <location>
        <begin position="252"/>
        <end position="263"/>
    </location>
</feature>
<feature type="compositionally biased region" description="Low complexity" evidence="7">
    <location>
        <begin position="274"/>
        <end position="295"/>
    </location>
</feature>
<evidence type="ECO:0000256" key="5">
    <source>
        <dbReference type="ARBA" id="ARBA00023049"/>
    </source>
</evidence>
<keyword evidence="2" id="KW-0479">Metal-binding</keyword>
<feature type="region of interest" description="Disordered" evidence="7">
    <location>
        <begin position="252"/>
        <end position="295"/>
    </location>
</feature>
<dbReference type="Proteomes" id="UP001162734">
    <property type="component" value="Chromosome"/>
</dbReference>
<dbReference type="Gene3D" id="3.30.2010.10">
    <property type="entry name" value="Metalloproteases ('zincins'), catalytic domain"/>
    <property type="match status" value="1"/>
</dbReference>
<dbReference type="CDD" id="cd07333">
    <property type="entry name" value="M48C_bepA_like"/>
    <property type="match status" value="1"/>
</dbReference>
<dbReference type="PANTHER" id="PTHR22726:SF1">
    <property type="entry name" value="METALLOENDOPEPTIDASE OMA1, MITOCHONDRIAL"/>
    <property type="match status" value="1"/>
</dbReference>
<protein>
    <submittedName>
        <fullName evidence="9">Peptidase M48</fullName>
    </submittedName>
</protein>
<evidence type="ECO:0000256" key="1">
    <source>
        <dbReference type="ARBA" id="ARBA00022670"/>
    </source>
</evidence>
<evidence type="ECO:0000256" key="7">
    <source>
        <dbReference type="SAM" id="MobiDB-lite"/>
    </source>
</evidence>
<evidence type="ECO:0000256" key="3">
    <source>
        <dbReference type="ARBA" id="ARBA00022801"/>
    </source>
</evidence>
<proteinExistence type="inferred from homology"/>
<feature type="domain" description="Peptidase M48" evidence="8">
    <location>
        <begin position="68"/>
        <end position="245"/>
    </location>
</feature>
<evidence type="ECO:0000313" key="9">
    <source>
        <dbReference type="EMBL" id="BDG08402.1"/>
    </source>
</evidence>
<keyword evidence="10" id="KW-1185">Reference proteome</keyword>
<accession>A0ABM7X992</accession>
<keyword evidence="1 6" id="KW-0645">Protease</keyword>
<evidence type="ECO:0000256" key="6">
    <source>
        <dbReference type="RuleBase" id="RU003983"/>
    </source>
</evidence>
<reference evidence="10" key="1">
    <citation type="journal article" date="2022" name="Int. J. Syst. Evol. Microbiol.">
        <title>Anaeromyxobacter oryzae sp. nov., Anaeromyxobacter diazotrophicus sp. nov. and Anaeromyxobacter paludicola sp. nov., isolated from paddy soils.</title>
        <authorList>
            <person name="Itoh H."/>
            <person name="Xu Z."/>
            <person name="Mise K."/>
            <person name="Masuda Y."/>
            <person name="Ushijima N."/>
            <person name="Hayakawa C."/>
            <person name="Shiratori Y."/>
            <person name="Senoo K."/>
        </authorList>
    </citation>
    <scope>NUCLEOTIDE SEQUENCE [LARGE SCALE GENOMIC DNA]</scope>
    <source>
        <strain evidence="10">Red630</strain>
    </source>
</reference>
<comment type="similarity">
    <text evidence="6">Belongs to the peptidase M48 family.</text>
</comment>
<sequence length="295" mass="31094">MRGASRRLAFAAAALVACSAQQRAGLETSAAKALVSDEQEKQLGLHVKQQLETQEKVRYLQDPEVVSYVKSITDRILPFAKKDRPGVDWTVQVIDDPRTVNAFATPGGYLYVYSGLLLAADDASQVAGVLSHEAGHVVARHSARQMVDAYGLQAVAALALGKNPSLASQLVAGAGGKGLMLANSRGDESEADEYGARYASAAGFDPHGIVHFFEKLKSMEGNQPKALAFLSDHPATPDRIARVNAYIAEHHLGGSERDPEQQARIKARLQQRSGPAAAGAGQPPAGAPQAGKPGG</sequence>
<dbReference type="EMBL" id="AP025592">
    <property type="protein sequence ID" value="BDG08402.1"/>
    <property type="molecule type" value="Genomic_DNA"/>
</dbReference>
<dbReference type="InterPro" id="IPR001915">
    <property type="entry name" value="Peptidase_M48"/>
</dbReference>
<evidence type="ECO:0000256" key="4">
    <source>
        <dbReference type="ARBA" id="ARBA00022833"/>
    </source>
</evidence>
<organism evidence="9 10">
    <name type="scientific">Anaeromyxobacter paludicola</name>
    <dbReference type="NCBI Taxonomy" id="2918171"/>
    <lineage>
        <taxon>Bacteria</taxon>
        <taxon>Pseudomonadati</taxon>
        <taxon>Myxococcota</taxon>
        <taxon>Myxococcia</taxon>
        <taxon>Myxococcales</taxon>
        <taxon>Cystobacterineae</taxon>
        <taxon>Anaeromyxobacteraceae</taxon>
        <taxon>Anaeromyxobacter</taxon>
    </lineage>
</organism>